<dbReference type="InterPro" id="IPR011604">
    <property type="entry name" value="PDDEXK-like_dom_sf"/>
</dbReference>
<feature type="compositionally biased region" description="Basic residues" evidence="1">
    <location>
        <begin position="18"/>
        <end position="36"/>
    </location>
</feature>
<feature type="region of interest" description="Disordered" evidence="1">
    <location>
        <begin position="7"/>
        <end position="41"/>
    </location>
</feature>
<organism evidence="5 7">
    <name type="scientific">Parnassius mnemosyne</name>
    <name type="common">clouded apollo</name>
    <dbReference type="NCBI Taxonomy" id="213953"/>
    <lineage>
        <taxon>Eukaryota</taxon>
        <taxon>Metazoa</taxon>
        <taxon>Ecdysozoa</taxon>
        <taxon>Arthropoda</taxon>
        <taxon>Hexapoda</taxon>
        <taxon>Insecta</taxon>
        <taxon>Pterygota</taxon>
        <taxon>Neoptera</taxon>
        <taxon>Endopterygota</taxon>
        <taxon>Lepidoptera</taxon>
        <taxon>Glossata</taxon>
        <taxon>Ditrysia</taxon>
        <taxon>Papilionoidea</taxon>
        <taxon>Papilionidae</taxon>
        <taxon>Parnassiinae</taxon>
        <taxon>Parnassini</taxon>
        <taxon>Parnassius</taxon>
        <taxon>Driopa</taxon>
    </lineage>
</organism>
<dbReference type="InterPro" id="IPR011335">
    <property type="entry name" value="Restrct_endonuc-II-like"/>
</dbReference>
<evidence type="ECO:0000313" key="6">
    <source>
        <dbReference type="EMBL" id="CAK1596046.1"/>
    </source>
</evidence>
<dbReference type="Proteomes" id="UP001314205">
    <property type="component" value="Unassembled WGS sequence"/>
</dbReference>
<dbReference type="SUPFAM" id="SSF52980">
    <property type="entry name" value="Restriction endonuclease-like"/>
    <property type="match status" value="1"/>
</dbReference>
<dbReference type="InterPro" id="IPR049012">
    <property type="entry name" value="Mutator_transp_dom"/>
</dbReference>
<comment type="caution">
    <text evidence="5">The sequence shown here is derived from an EMBL/GenBank/DDBJ whole genome shotgun (WGS) entry which is preliminary data.</text>
</comment>
<dbReference type="Pfam" id="PF09588">
    <property type="entry name" value="YqaJ"/>
    <property type="match status" value="1"/>
</dbReference>
<dbReference type="PANTHER" id="PTHR46609:SF8">
    <property type="entry name" value="YQAJ VIRAL RECOMBINASE DOMAIN-CONTAINING PROTEIN"/>
    <property type="match status" value="1"/>
</dbReference>
<dbReference type="GO" id="GO:0006281">
    <property type="term" value="P:DNA repair"/>
    <property type="evidence" value="ECO:0007669"/>
    <property type="project" value="UniProtKB-ARBA"/>
</dbReference>
<proteinExistence type="predicted"/>
<dbReference type="EMBL" id="CAVLGL010000081">
    <property type="protein sequence ID" value="CAK1586934.1"/>
    <property type="molecule type" value="Genomic_DNA"/>
</dbReference>
<evidence type="ECO:0000259" key="2">
    <source>
        <dbReference type="Pfam" id="PF09588"/>
    </source>
</evidence>
<dbReference type="Gene3D" id="3.90.320.10">
    <property type="match status" value="1"/>
</dbReference>
<feature type="domain" description="Mutator-like transposase" evidence="3">
    <location>
        <begin position="198"/>
        <end position="557"/>
    </location>
</feature>
<feature type="domain" description="YqaJ viral recombinase" evidence="2">
    <location>
        <begin position="751"/>
        <end position="897"/>
    </location>
</feature>
<keyword evidence="7" id="KW-1185">Reference proteome</keyword>
<name>A0AAV1KWA3_9NEOP</name>
<dbReference type="EMBL" id="CAVLGL010000093">
    <property type="protein sequence ID" value="CAK1596046.1"/>
    <property type="molecule type" value="Genomic_DNA"/>
</dbReference>
<dbReference type="Pfam" id="PF20700">
    <property type="entry name" value="Mutator"/>
    <property type="match status" value="1"/>
</dbReference>
<evidence type="ECO:0008006" key="8">
    <source>
        <dbReference type="Google" id="ProtNLM"/>
    </source>
</evidence>
<evidence type="ECO:0000259" key="3">
    <source>
        <dbReference type="Pfam" id="PF20700"/>
    </source>
</evidence>
<dbReference type="InterPro" id="IPR019080">
    <property type="entry name" value="YqaJ_viral_recombinase"/>
</dbReference>
<dbReference type="CDD" id="cd22343">
    <property type="entry name" value="PDDEXK_lambda_exonuclease-like"/>
    <property type="match status" value="1"/>
</dbReference>
<dbReference type="AlphaFoldDB" id="A0AAV1KWA3"/>
<dbReference type="InterPro" id="IPR051703">
    <property type="entry name" value="NF-kappa-B_Signaling_Reg"/>
</dbReference>
<dbReference type="EMBL" id="CAVLGL010000001">
    <property type="protein sequence ID" value="CAK1578235.1"/>
    <property type="molecule type" value="Genomic_DNA"/>
</dbReference>
<evidence type="ECO:0000313" key="7">
    <source>
        <dbReference type="Proteomes" id="UP001314205"/>
    </source>
</evidence>
<evidence type="ECO:0000313" key="4">
    <source>
        <dbReference type="EMBL" id="CAK1578235.1"/>
    </source>
</evidence>
<sequence length="961" mass="109983">MLYLLNFTDNTQPDPRKGNKKRLRLSARRKKRKGPTKRKENQAFINENKENIDNDDVSRLRASTHVELLEDVEEVLVDDDISCVMLDVQAIVHNEQGVKCHTRLTQDRAPLQEVTVTNEAQNKVFDENEIVEFDQYNDNIDRSLPLLSRQHLLQNRDKELAEEEINYSTNWSTPSLSDNELFVTKEQEMINETPSLEGNRLVDIGYIFSQLATMSHHPFDCNFTSMDFIKEKRVGFMSSFHFVCKMCKIEKIILSQDPIQKDYINASIVEGVFQTGNGYAQLDEICASVNMPNMSERYYIKISSKLGDIHRDVALQHMLEAGKEEKQLAIEQGDIDTDGIPYITVITDGSWGKRSYGTNFNSLSGVGCIIGFNTKKILFIGVRNSYCCICAVAAKRKTEVLAHKCYKNWFGSSTEMETDAIVEGFKISVSMHGLKYSKLIGDGDSSVGNALRNTMPYGPNIYIRKIECSNHLMRNYSNKLRKIVKNTENKNGPVPVTLRKALSDRMRRLHKAVTGAIEHSAKLNLPLEGKIRSLKEDLLNGPCHVFGLHNSCKNYFCKNENIVEMNLVPQLKACGIWADIYENLGWLTQNAESLLLKETNNPAEHFNSIIAKFLAGKRVNFSLRGTYEKRCYAAVSEYNTKDYKLMQEIQKNIMCDDNIKNSYTQKYVAKKQKIIKNKRKRRIEDALRGIKRAKRSKPADHHYGNVTSEPDLPMDVFITKKAEFLESLQKTHSEILSLERDTVDQSNSDIWIVERRKRITASIIGQICKMKPTTPCTSIIKIMLYSTFTGNDSTRYGKSNEITALKEFANELNISITPCGLFVDDDYCFLGASPDGLIGDDGIVEIKCPSSASALTPLEAIKSKKVVFCTEDGDGIKLKRNHNYYYQVQAQLKIAKKSFCYFVLWTPKGFLYEKIYKDPTFWSDDKILKMTQFYFKCVLPEIIDPRFPRKLPMRDRFNDCY</sequence>
<evidence type="ECO:0000313" key="5">
    <source>
        <dbReference type="EMBL" id="CAK1586934.1"/>
    </source>
</evidence>
<evidence type="ECO:0000256" key="1">
    <source>
        <dbReference type="SAM" id="MobiDB-lite"/>
    </source>
</evidence>
<accession>A0AAV1KWA3</accession>
<gene>
    <name evidence="6" type="ORF">PARMNEM_LOCUS15443</name>
    <name evidence="4" type="ORF">PARMNEM_LOCUS346</name>
    <name evidence="5" type="ORF">PARMNEM_LOCUS7820</name>
</gene>
<dbReference type="PANTHER" id="PTHR46609">
    <property type="entry name" value="EXONUCLEASE, PHAGE-TYPE/RECB, C-TERMINAL DOMAIN-CONTAINING PROTEIN"/>
    <property type="match status" value="1"/>
</dbReference>
<protein>
    <recommendedName>
        <fullName evidence="8">YqaJ viral recombinase domain-containing protein</fullName>
    </recommendedName>
</protein>
<reference evidence="5 7" key="1">
    <citation type="submission" date="2023-11" db="EMBL/GenBank/DDBJ databases">
        <authorList>
            <person name="Hedman E."/>
            <person name="Englund M."/>
            <person name="Stromberg M."/>
            <person name="Nyberg Akerstrom W."/>
            <person name="Nylinder S."/>
            <person name="Jareborg N."/>
            <person name="Kallberg Y."/>
            <person name="Kronander E."/>
        </authorList>
    </citation>
    <scope>NUCLEOTIDE SEQUENCE [LARGE SCALE GENOMIC DNA]</scope>
</reference>